<dbReference type="AlphaFoldDB" id="A0AAD7DCJ4"/>
<gene>
    <name evidence="2" type="ORF">B0H17DRAFT_1135905</name>
</gene>
<reference evidence="2" key="1">
    <citation type="submission" date="2023-03" db="EMBL/GenBank/DDBJ databases">
        <title>Massive genome expansion in bonnet fungi (Mycena s.s.) driven by repeated elements and novel gene families across ecological guilds.</title>
        <authorList>
            <consortium name="Lawrence Berkeley National Laboratory"/>
            <person name="Harder C.B."/>
            <person name="Miyauchi S."/>
            <person name="Viragh M."/>
            <person name="Kuo A."/>
            <person name="Thoen E."/>
            <person name="Andreopoulos B."/>
            <person name="Lu D."/>
            <person name="Skrede I."/>
            <person name="Drula E."/>
            <person name="Henrissat B."/>
            <person name="Morin E."/>
            <person name="Kohler A."/>
            <person name="Barry K."/>
            <person name="LaButti K."/>
            <person name="Morin E."/>
            <person name="Salamov A."/>
            <person name="Lipzen A."/>
            <person name="Mereny Z."/>
            <person name="Hegedus B."/>
            <person name="Baldrian P."/>
            <person name="Stursova M."/>
            <person name="Weitz H."/>
            <person name="Taylor A."/>
            <person name="Grigoriev I.V."/>
            <person name="Nagy L.G."/>
            <person name="Martin F."/>
            <person name="Kauserud H."/>
        </authorList>
    </citation>
    <scope>NUCLEOTIDE SEQUENCE</scope>
    <source>
        <strain evidence="2">CBHHK067</strain>
    </source>
</reference>
<evidence type="ECO:0000313" key="3">
    <source>
        <dbReference type="Proteomes" id="UP001221757"/>
    </source>
</evidence>
<accession>A0AAD7DCJ4</accession>
<keyword evidence="3" id="KW-1185">Reference proteome</keyword>
<feature type="region of interest" description="Disordered" evidence="1">
    <location>
        <begin position="167"/>
        <end position="202"/>
    </location>
</feature>
<proteinExistence type="predicted"/>
<dbReference type="Proteomes" id="UP001221757">
    <property type="component" value="Unassembled WGS sequence"/>
</dbReference>
<organism evidence="2 3">
    <name type="scientific">Mycena rosella</name>
    <name type="common">Pink bonnet</name>
    <name type="synonym">Agaricus rosellus</name>
    <dbReference type="NCBI Taxonomy" id="1033263"/>
    <lineage>
        <taxon>Eukaryota</taxon>
        <taxon>Fungi</taxon>
        <taxon>Dikarya</taxon>
        <taxon>Basidiomycota</taxon>
        <taxon>Agaricomycotina</taxon>
        <taxon>Agaricomycetes</taxon>
        <taxon>Agaricomycetidae</taxon>
        <taxon>Agaricales</taxon>
        <taxon>Marasmiineae</taxon>
        <taxon>Mycenaceae</taxon>
        <taxon>Mycena</taxon>
    </lineage>
</organism>
<sequence length="227" mass="26069">MHLASKRGENQKPDLEALQAEARRVLLGFFSLVFFSDRCARISEWMQLSSSKHAARLRAVEYELSQRIEHSSRCIANYFKSDINEGTMRRTRSAGKGIRGTVAGSGTSEKQRCWSCVGATPHAARMIETKTKDREPDRIWAQLTAETIARHGTRGAIRQLPDESEKFRTTATRGEEGRGYRRMSHIDRREPREEKASRIHRDRTVLRYALRGNENPPERRTIPPPRP</sequence>
<evidence type="ECO:0000256" key="1">
    <source>
        <dbReference type="SAM" id="MobiDB-lite"/>
    </source>
</evidence>
<protein>
    <submittedName>
        <fullName evidence="2">Uncharacterized protein</fullName>
    </submittedName>
</protein>
<dbReference type="EMBL" id="JARKIE010000082">
    <property type="protein sequence ID" value="KAJ7688068.1"/>
    <property type="molecule type" value="Genomic_DNA"/>
</dbReference>
<comment type="caution">
    <text evidence="2">The sequence shown here is derived from an EMBL/GenBank/DDBJ whole genome shotgun (WGS) entry which is preliminary data.</text>
</comment>
<name>A0AAD7DCJ4_MYCRO</name>
<evidence type="ECO:0000313" key="2">
    <source>
        <dbReference type="EMBL" id="KAJ7688068.1"/>
    </source>
</evidence>